<feature type="domain" description="Lipid/polyisoprenoid-binding YceI-like" evidence="2">
    <location>
        <begin position="25"/>
        <end position="193"/>
    </location>
</feature>
<evidence type="ECO:0000313" key="4">
    <source>
        <dbReference type="Proteomes" id="UP001521137"/>
    </source>
</evidence>
<dbReference type="InterPro" id="IPR036761">
    <property type="entry name" value="TTHA0802/YceI-like_sf"/>
</dbReference>
<gene>
    <name evidence="3" type="ORF">L0668_03955</name>
</gene>
<dbReference type="SUPFAM" id="SSF101874">
    <property type="entry name" value="YceI-like"/>
    <property type="match status" value="1"/>
</dbReference>
<dbReference type="SMART" id="SM00867">
    <property type="entry name" value="YceI"/>
    <property type="match status" value="1"/>
</dbReference>
<comment type="caution">
    <text evidence="3">The sequence shown here is derived from an EMBL/GenBank/DDBJ whole genome shotgun (WGS) entry which is preliminary data.</text>
</comment>
<dbReference type="InterPro" id="IPR027016">
    <property type="entry name" value="UCP029811"/>
</dbReference>
<keyword evidence="4" id="KW-1185">Reference proteome</keyword>
<organism evidence="3 4">
    <name type="scientific">Paraglaciecola algarum</name>
    <dbReference type="NCBI Taxonomy" id="3050085"/>
    <lineage>
        <taxon>Bacteria</taxon>
        <taxon>Pseudomonadati</taxon>
        <taxon>Pseudomonadota</taxon>
        <taxon>Gammaproteobacteria</taxon>
        <taxon>Alteromonadales</taxon>
        <taxon>Alteromonadaceae</taxon>
        <taxon>Paraglaciecola</taxon>
    </lineage>
</organism>
<reference evidence="3 4" key="1">
    <citation type="submission" date="2022-01" db="EMBL/GenBank/DDBJ databases">
        <title>Paraglaciecola sp. G1-23.</title>
        <authorList>
            <person name="Jin M.S."/>
            <person name="Han D.M."/>
            <person name="Kim H.M."/>
            <person name="Jeon C.O."/>
        </authorList>
    </citation>
    <scope>NUCLEOTIDE SEQUENCE [LARGE SCALE GENOMIC DNA]</scope>
    <source>
        <strain evidence="3 4">G1-23</strain>
    </source>
</reference>
<evidence type="ECO:0000259" key="2">
    <source>
        <dbReference type="SMART" id="SM00867"/>
    </source>
</evidence>
<evidence type="ECO:0000313" key="3">
    <source>
        <dbReference type="EMBL" id="MCF2947248.1"/>
    </source>
</evidence>
<feature type="signal peptide" evidence="1">
    <location>
        <begin position="1"/>
        <end position="24"/>
    </location>
</feature>
<protein>
    <submittedName>
        <fullName evidence="3">YceI family protein</fullName>
    </submittedName>
</protein>
<dbReference type="Proteomes" id="UP001521137">
    <property type="component" value="Unassembled WGS sequence"/>
</dbReference>
<evidence type="ECO:0000256" key="1">
    <source>
        <dbReference type="SAM" id="SignalP"/>
    </source>
</evidence>
<sequence length="195" mass="21184">MKTLIRVLFLSALGSAFISTSVLADWALQNDLSSVHFISTKKQHISEIHHFKQLTASLKTDGHFSLSIDLGSVETGIEIRNTRMQEHLFKVAMFPTAEINATLSAMVMQLKKGQSMEVTLPASLNLMQTTSALDLTIQVTKTLEGDYVATSVQPVLISAADFGLKEGVETLQKLAGLPSIGLTVPVSFNLVLKAR</sequence>
<proteinExistence type="predicted"/>
<dbReference type="RefSeq" id="WP_235310780.1">
    <property type="nucleotide sequence ID" value="NZ_JAKGAS010000002.1"/>
</dbReference>
<keyword evidence="1" id="KW-0732">Signal</keyword>
<name>A0ABS9D2U8_9ALTE</name>
<dbReference type="EMBL" id="JAKGAS010000002">
    <property type="protein sequence ID" value="MCF2947248.1"/>
    <property type="molecule type" value="Genomic_DNA"/>
</dbReference>
<dbReference type="InterPro" id="IPR007372">
    <property type="entry name" value="Lipid/polyisoprenoid-bd_YceI"/>
</dbReference>
<feature type="chain" id="PRO_5046740784" evidence="1">
    <location>
        <begin position="25"/>
        <end position="195"/>
    </location>
</feature>
<accession>A0ABS9D2U8</accession>
<dbReference type="Pfam" id="PF04264">
    <property type="entry name" value="YceI"/>
    <property type="match status" value="1"/>
</dbReference>
<dbReference type="PIRSF" id="PIRSF029811">
    <property type="entry name" value="UCP029811"/>
    <property type="match status" value="1"/>
</dbReference>
<dbReference type="Gene3D" id="2.40.128.110">
    <property type="entry name" value="Lipid/polyisoprenoid-binding, YceI-like"/>
    <property type="match status" value="1"/>
</dbReference>